<accession>A0A1L3KII4</accession>
<dbReference type="GO" id="GO:0039666">
    <property type="term" value="P:virion attachment to host cell pilus"/>
    <property type="evidence" value="ECO:0007669"/>
    <property type="project" value="UniProtKB-KW"/>
</dbReference>
<name>A0A1L3KII4_9VIRU</name>
<evidence type="ECO:0000256" key="3">
    <source>
        <dbReference type="SAM" id="MobiDB-lite"/>
    </source>
</evidence>
<evidence type="ECO:0000256" key="2">
    <source>
        <dbReference type="ARBA" id="ARBA00035110"/>
    </source>
</evidence>
<keyword evidence="1" id="KW-1161">Viral attachment to host cell</keyword>
<keyword evidence="1" id="KW-0945">Host-virus interaction</keyword>
<organism evidence="4">
    <name type="scientific">Beihai levi-like virus 33</name>
    <dbReference type="NCBI Taxonomy" id="1922419"/>
    <lineage>
        <taxon>Viruses</taxon>
        <taxon>Riboviria</taxon>
    </lineage>
</organism>
<keyword evidence="1" id="KW-1175">Viral attachment to host cell pilus</keyword>
<comment type="similarity">
    <text evidence="2">Belongs to the Leviviricetes maturation protein family.</text>
</comment>
<keyword evidence="1" id="KW-1160">Virus entry into host cell</keyword>
<evidence type="ECO:0008006" key="5">
    <source>
        <dbReference type="Google" id="ProtNLM"/>
    </source>
</evidence>
<reference evidence="4" key="1">
    <citation type="journal article" date="2016" name="Nature">
        <title>Redefining the invertebrate RNA virosphere.</title>
        <authorList>
            <person name="Shi M."/>
            <person name="Lin X.D."/>
            <person name="Tian J.H."/>
            <person name="Chen L.J."/>
            <person name="Chen X."/>
            <person name="Li C.X."/>
            <person name="Qin X.C."/>
            <person name="Li J."/>
            <person name="Cao J.P."/>
            <person name="Eden J.S."/>
            <person name="Buchmann J."/>
            <person name="Wang W."/>
            <person name="Xu J."/>
            <person name="Holmes E.C."/>
            <person name="Zhang Y.Z."/>
        </authorList>
    </citation>
    <scope>NUCLEOTIDE SEQUENCE</scope>
    <source>
        <strain evidence="4">HOU158604</strain>
    </source>
</reference>
<evidence type="ECO:0000256" key="1">
    <source>
        <dbReference type="ARBA" id="ARBA00023104"/>
    </source>
</evidence>
<proteinExistence type="inferred from homology"/>
<keyword evidence="1" id="KW-0946">Virion</keyword>
<dbReference type="EMBL" id="KX883529">
    <property type="protein sequence ID" value="APG77125.1"/>
    <property type="molecule type" value="Genomic_RNA"/>
</dbReference>
<sequence>MRDRTRRTGPTADSLPVYTVDTPIEIREDFQIVFDWLVPKDGTGKWVLLHLKTGTVLERGTCSHEDGFMTWYQYRWYWKSTAEYHSYVDAVIDRNKSSMKKFAKVDTTNTRLAYSRTSYEDKVMTDKVVPGFRTKSKKGAVFVNPMASTEVQGEFSPPTSAGGLVEKELRKSGTSGSTADKRSQNIYLTLESSSGFAPFESVLTDRLVKLVTDVEYLDPRNAINDAYGNIDEGDLEALVMTGEARQTLSHLAETVTRLIKLFKNIRSGNWKTLAPKTLKRFRQAKSLRPSTKQIDFLQDAWMEARYAWRPLVYDVNGIIKYARGDHALSKRQTFRGFTGDSGSTDDKFEVTIGGDNCVVEYTLQTKRSVRAGVLCEARSDLTSTNHLGLMNVAKAGWDLVPYSFILDWFINISGTLYYLNPNATYKVLGAWDTRINDNVVFGKLTRNLSDGSQEVYPFRVTAKRKLRTPGATPTLFSLRLNIDFMKLLDLAAVLRNLKR</sequence>
<evidence type="ECO:0000313" key="4">
    <source>
        <dbReference type="EMBL" id="APG77125.1"/>
    </source>
</evidence>
<feature type="region of interest" description="Disordered" evidence="3">
    <location>
        <begin position="152"/>
        <end position="180"/>
    </location>
</feature>
<dbReference type="InterPro" id="IPR005563">
    <property type="entry name" value="A_protein"/>
</dbReference>
<dbReference type="Pfam" id="PF03863">
    <property type="entry name" value="Phage_mat-A"/>
    <property type="match status" value="1"/>
</dbReference>
<protein>
    <recommendedName>
        <fullName evidence="5">Maturation protein</fullName>
    </recommendedName>
</protein>